<organism evidence="7 8">
    <name type="scientific">Alligator sinensis</name>
    <name type="common">Chinese alligator</name>
    <dbReference type="NCBI Taxonomy" id="38654"/>
    <lineage>
        <taxon>Eukaryota</taxon>
        <taxon>Metazoa</taxon>
        <taxon>Chordata</taxon>
        <taxon>Craniata</taxon>
        <taxon>Vertebrata</taxon>
        <taxon>Euteleostomi</taxon>
        <taxon>Archelosauria</taxon>
        <taxon>Archosauria</taxon>
        <taxon>Crocodylia</taxon>
        <taxon>Alligatoridae</taxon>
        <taxon>Alligatorinae</taxon>
        <taxon>Alligator</taxon>
    </lineage>
</organism>
<dbReference type="PANTHER" id="PTHR47299">
    <property type="entry name" value="PROTEIN FAM166A"/>
    <property type="match status" value="1"/>
</dbReference>
<feature type="domain" description="Ciliary microtubule inner protein 2A-C-like" evidence="6">
    <location>
        <begin position="43"/>
        <end position="75"/>
    </location>
</feature>
<reference evidence="8" key="1">
    <citation type="submission" date="2025-08" db="UniProtKB">
        <authorList>
            <consortium name="RefSeq"/>
        </authorList>
    </citation>
    <scope>IDENTIFICATION</scope>
</reference>
<evidence type="ECO:0000256" key="2">
    <source>
        <dbReference type="ARBA" id="ARBA00022490"/>
    </source>
</evidence>
<name>A0A1U7S674_ALLSI</name>
<dbReference type="RefSeq" id="XP_006025066.1">
    <property type="nucleotide sequence ID" value="XM_006025004.3"/>
</dbReference>
<evidence type="ECO:0000313" key="8">
    <source>
        <dbReference type="RefSeq" id="XP_006025066.1"/>
    </source>
</evidence>
<dbReference type="KEGG" id="asn:102376699"/>
<keyword evidence="3" id="KW-0206">Cytoskeleton</keyword>
<accession>A0A1U7S674</accession>
<comment type="subcellular location">
    <subcellularLocation>
        <location evidence="1">Cytoplasm</location>
        <location evidence="1">Cytoskeleton</location>
        <location evidence="1">Cilium axoneme</location>
    </subcellularLocation>
</comment>
<sequence>MKTVAGPQCCLTSLSPVSALRELTIHSTNAMTAPQRHSLFNPEPHYIPGYGGFYPQFRYQIGETYGKTTSHLLTDPSIQKSLCSVLAPLVKPKFLKDFSDIKHPLNQMLDRDKSYIPGYTGFIPYQKAQVGMYFPIPAPESNPALSRLVPAKEQQLLMNTDTGDSLSLCEKNNFIPCHPGICLACGHGWKSLSRPPGKQLTSEQEEKKSSCDPDIALACGQEKSHGPCHSEIALACGQGWNNFPCLPRIKEPVRIEAVALPAVTEAVDVSRYSQLPQLDVPNLIQRKAISGYTGFIPRFTWIMGVNYLKGVKEAMNEFDINQHMARNPMCTSNNRLPQTYWPNKRIYTNTGLIPFYTGFVPTIRNNYMLTFGNSSRKAYQKQKQQAHAF</sequence>
<evidence type="ECO:0000313" key="7">
    <source>
        <dbReference type="Proteomes" id="UP000189705"/>
    </source>
</evidence>
<evidence type="ECO:0000256" key="4">
    <source>
        <dbReference type="ARBA" id="ARBA00023273"/>
    </source>
</evidence>
<evidence type="ECO:0000256" key="3">
    <source>
        <dbReference type="ARBA" id="ARBA00023212"/>
    </source>
</evidence>
<dbReference type="GO" id="GO:0005634">
    <property type="term" value="C:nucleus"/>
    <property type="evidence" value="ECO:0007669"/>
    <property type="project" value="TreeGrafter"/>
</dbReference>
<dbReference type="Proteomes" id="UP000189705">
    <property type="component" value="Unplaced"/>
</dbReference>
<evidence type="ECO:0000259" key="6">
    <source>
        <dbReference type="Pfam" id="PF10629"/>
    </source>
</evidence>
<dbReference type="GeneID" id="102376699"/>
<dbReference type="eggNOG" id="ENOG502QSNH">
    <property type="taxonomic scope" value="Eukaryota"/>
</dbReference>
<dbReference type="InParanoid" id="A0A1U7S674"/>
<keyword evidence="7" id="KW-1185">Reference proteome</keyword>
<dbReference type="PANTHER" id="PTHR47299:SF1">
    <property type="entry name" value="PROTEIN FAM166A"/>
    <property type="match status" value="1"/>
</dbReference>
<dbReference type="GO" id="GO:0015630">
    <property type="term" value="C:microtubule cytoskeleton"/>
    <property type="evidence" value="ECO:0007669"/>
    <property type="project" value="UniProtKB-ARBA"/>
</dbReference>
<evidence type="ECO:0000256" key="5">
    <source>
        <dbReference type="ARBA" id="ARBA00035661"/>
    </source>
</evidence>
<keyword evidence="4" id="KW-0966">Cell projection</keyword>
<keyword evidence="2" id="KW-0963">Cytoplasm</keyword>
<dbReference type="OrthoDB" id="2019884at2759"/>
<dbReference type="GO" id="GO:0005930">
    <property type="term" value="C:axoneme"/>
    <property type="evidence" value="ECO:0007669"/>
    <property type="project" value="UniProtKB-SubCell"/>
</dbReference>
<proteinExistence type="inferred from homology"/>
<dbReference type="InterPro" id="IPR052683">
    <property type="entry name" value="CIMIP2A"/>
</dbReference>
<dbReference type="Pfam" id="PF10629">
    <property type="entry name" value="CMI2B-like"/>
    <property type="match status" value="1"/>
</dbReference>
<gene>
    <name evidence="8" type="primary">FAM166A</name>
</gene>
<protein>
    <submittedName>
        <fullName evidence="8">Protein FAM166A isoform X1</fullName>
    </submittedName>
</protein>
<dbReference type="CTD" id="401565"/>
<dbReference type="AlphaFoldDB" id="A0A1U7S674"/>
<evidence type="ECO:0000256" key="1">
    <source>
        <dbReference type="ARBA" id="ARBA00004430"/>
    </source>
</evidence>
<dbReference type="InterPro" id="IPR018902">
    <property type="entry name" value="CMI2A-C-like_dom"/>
</dbReference>
<comment type="similarity">
    <text evidence="5">Belongs to the CIMIP2 family.</text>
</comment>